<proteinExistence type="predicted"/>
<reference evidence="2 3" key="1">
    <citation type="submission" date="2010-07" db="EMBL/GenBank/DDBJ databases">
        <title>The draft genome of Paenibacillus curdlanolyticus YK9.</title>
        <authorList>
            <consortium name="US DOE Joint Genome Institute (JGI-PGF)"/>
            <person name="Lucas S."/>
            <person name="Copeland A."/>
            <person name="Lapidus A."/>
            <person name="Cheng J.-F."/>
            <person name="Bruce D."/>
            <person name="Goodwin L."/>
            <person name="Pitluck S."/>
            <person name="Land M.L."/>
            <person name="Hauser L."/>
            <person name="Chang Y.-J."/>
            <person name="Jeffries C."/>
            <person name="Anderson I.J."/>
            <person name="Johnson E."/>
            <person name="Loganathan U."/>
            <person name="Mulhopadhyay B."/>
            <person name="Kyrpides N."/>
            <person name="Woyke T.J."/>
        </authorList>
    </citation>
    <scope>NUCLEOTIDE SEQUENCE [LARGE SCALE GENOMIC DNA]</scope>
    <source>
        <strain evidence="2 3">YK9</strain>
    </source>
</reference>
<gene>
    <name evidence="2" type="ORF">PaecuDRAFT_4502</name>
</gene>
<sequence length="64" mass="6991">MSKMLSLWFAVSSIVLMSMTAILISYNGWLAILGAIVTTCNVGFGFIVKARLRRRAEAAAQLVK</sequence>
<keyword evidence="3" id="KW-1185">Reference proteome</keyword>
<dbReference type="AlphaFoldDB" id="E0IFP2"/>
<dbReference type="eggNOG" id="ENOG5034CEV">
    <property type="taxonomic scope" value="Bacteria"/>
</dbReference>
<dbReference type="EMBL" id="AEDD01000014">
    <property type="protein sequence ID" value="EFM08708.1"/>
    <property type="molecule type" value="Genomic_DNA"/>
</dbReference>
<feature type="transmembrane region" description="Helical" evidence="1">
    <location>
        <begin position="30"/>
        <end position="48"/>
    </location>
</feature>
<evidence type="ECO:0000313" key="3">
    <source>
        <dbReference type="Proteomes" id="UP000005387"/>
    </source>
</evidence>
<keyword evidence="1" id="KW-0472">Membrane</keyword>
<keyword evidence="1" id="KW-1133">Transmembrane helix</keyword>
<evidence type="ECO:0000313" key="2">
    <source>
        <dbReference type="EMBL" id="EFM08708.1"/>
    </source>
</evidence>
<evidence type="ECO:0000256" key="1">
    <source>
        <dbReference type="SAM" id="Phobius"/>
    </source>
</evidence>
<keyword evidence="1" id="KW-0812">Transmembrane</keyword>
<dbReference type="RefSeq" id="WP_006040485.1">
    <property type="nucleotide sequence ID" value="NZ_AEDD01000014.1"/>
</dbReference>
<accession>E0IFP2</accession>
<dbReference type="OrthoDB" id="2628998at2"/>
<name>E0IFP2_9BACL</name>
<dbReference type="Proteomes" id="UP000005387">
    <property type="component" value="Unassembled WGS sequence"/>
</dbReference>
<protein>
    <submittedName>
        <fullName evidence="2">Uncharacterized protein</fullName>
    </submittedName>
</protein>
<organism evidence="2 3">
    <name type="scientific">Paenibacillus curdlanolyticus YK9</name>
    <dbReference type="NCBI Taxonomy" id="717606"/>
    <lineage>
        <taxon>Bacteria</taxon>
        <taxon>Bacillati</taxon>
        <taxon>Bacillota</taxon>
        <taxon>Bacilli</taxon>
        <taxon>Bacillales</taxon>
        <taxon>Paenibacillaceae</taxon>
        <taxon>Paenibacillus</taxon>
    </lineage>
</organism>